<dbReference type="GO" id="GO:0046872">
    <property type="term" value="F:metal ion binding"/>
    <property type="evidence" value="ECO:0007669"/>
    <property type="project" value="UniProtKB-KW"/>
</dbReference>
<feature type="binding site" evidence="10">
    <location>
        <position position="78"/>
    </location>
    <ligand>
        <name>Na(+)</name>
        <dbReference type="ChEBI" id="CHEBI:29101"/>
        <note>structural</note>
    </ligand>
</feature>
<dbReference type="GO" id="GO:0062054">
    <property type="term" value="F:fluoride channel activity"/>
    <property type="evidence" value="ECO:0007669"/>
    <property type="project" value="UniProtKB-UniRule"/>
</dbReference>
<reference evidence="12" key="1">
    <citation type="journal article" date="2015" name="Microbiology (Mosc.)">
        <title>Genomics of the Weissella cibaria species with an examination of its metabolic traits.</title>
        <authorList>
            <person name="Lynch K.M."/>
            <person name="Lucid A."/>
            <person name="Arendt E.K."/>
            <person name="Sleator R.D."/>
            <person name="Lucey B."/>
            <person name="Coffey A."/>
        </authorList>
    </citation>
    <scope>NUCLEOTIDE SEQUENCE [LARGE SCALE GENOMIC DNA]</scope>
    <source>
        <strain evidence="12">MG1</strain>
    </source>
</reference>
<accession>A0A0D1LMA0</accession>
<dbReference type="EMBL" id="CP020928">
    <property type="protein sequence ID" value="AWF96157.1"/>
    <property type="molecule type" value="Genomic_DNA"/>
</dbReference>
<feature type="binding site" evidence="10">
    <location>
        <position position="81"/>
    </location>
    <ligand>
        <name>Na(+)</name>
        <dbReference type="ChEBI" id="CHEBI:29101"/>
        <note>structural</note>
    </ligand>
</feature>
<reference evidence="11 14" key="2">
    <citation type="submission" date="2017-04" db="EMBL/GenBank/DDBJ databases">
        <title>Weissella cibaria strain m2 complete genome.</title>
        <authorList>
            <person name="Pan Q."/>
            <person name="Tan M."/>
            <person name="Yao F."/>
            <person name="Su S."/>
        </authorList>
    </citation>
    <scope>NUCLEOTIDE SEQUENCE [LARGE SCALE GENOMIC DNA]</scope>
    <source>
        <strain evidence="11 14">M2</strain>
    </source>
</reference>
<evidence type="ECO:0000256" key="10">
    <source>
        <dbReference type="HAMAP-Rule" id="MF_00454"/>
    </source>
</evidence>
<dbReference type="GO" id="GO:0005886">
    <property type="term" value="C:plasma membrane"/>
    <property type="evidence" value="ECO:0007669"/>
    <property type="project" value="UniProtKB-SubCell"/>
</dbReference>
<evidence type="ECO:0000313" key="11">
    <source>
        <dbReference type="EMBL" id="AWF96157.1"/>
    </source>
</evidence>
<keyword evidence="10" id="KW-0406">Ion transport</keyword>
<dbReference type="HAMAP" id="MF_00454">
    <property type="entry name" value="FluC"/>
    <property type="match status" value="1"/>
</dbReference>
<gene>
    <name evidence="10" type="primary">fluC</name>
    <name evidence="10" type="synonym">crcB</name>
    <name evidence="11" type="ORF">B6254_1775</name>
    <name evidence="12" type="ORF">QX99_01952</name>
</gene>
<dbReference type="AlphaFoldDB" id="A0A0D1LMA0"/>
<dbReference type="PATRIC" id="fig|137591.25.peg.1923"/>
<comment type="catalytic activity">
    <reaction evidence="8">
        <text>fluoride(in) = fluoride(out)</text>
        <dbReference type="Rhea" id="RHEA:76159"/>
        <dbReference type="ChEBI" id="CHEBI:17051"/>
    </reaction>
    <physiologicalReaction direction="left-to-right" evidence="8">
        <dbReference type="Rhea" id="RHEA:76160"/>
    </physiologicalReaction>
</comment>
<comment type="similarity">
    <text evidence="7 10">Belongs to the fluoride channel Fluc/FEX (TC 1.A.43) family.</text>
</comment>
<protein>
    <recommendedName>
        <fullName evidence="10">Fluoride-specific ion channel FluC</fullName>
    </recommendedName>
</protein>
<proteinExistence type="inferred from homology"/>
<evidence type="ECO:0000256" key="7">
    <source>
        <dbReference type="ARBA" id="ARBA00035120"/>
    </source>
</evidence>
<evidence type="ECO:0000256" key="9">
    <source>
        <dbReference type="ARBA" id="ARBA00049940"/>
    </source>
</evidence>
<dbReference type="InterPro" id="IPR003691">
    <property type="entry name" value="FluC"/>
</dbReference>
<dbReference type="Pfam" id="PF02537">
    <property type="entry name" value="CRCB"/>
    <property type="match status" value="1"/>
</dbReference>
<dbReference type="eggNOG" id="COG0239">
    <property type="taxonomic scope" value="Bacteria"/>
</dbReference>
<keyword evidence="5 10" id="KW-0472">Membrane</keyword>
<evidence type="ECO:0000256" key="8">
    <source>
        <dbReference type="ARBA" id="ARBA00035585"/>
    </source>
</evidence>
<keyword evidence="4 10" id="KW-1133">Transmembrane helix</keyword>
<dbReference type="GO" id="GO:0140114">
    <property type="term" value="P:cellular detoxification of fluoride"/>
    <property type="evidence" value="ECO:0007669"/>
    <property type="project" value="UniProtKB-UniRule"/>
</dbReference>
<keyword evidence="10" id="KW-0479">Metal-binding</keyword>
<evidence type="ECO:0000256" key="6">
    <source>
        <dbReference type="ARBA" id="ARBA00023303"/>
    </source>
</evidence>
<keyword evidence="10" id="KW-0915">Sodium</keyword>
<keyword evidence="10" id="KW-0813">Transport</keyword>
<comment type="activity regulation">
    <text evidence="10">Na(+) is not transported, but it plays an essential structural role and its presence is essential for fluoride channel function.</text>
</comment>
<feature type="transmembrane region" description="Helical" evidence="10">
    <location>
        <begin position="71"/>
        <end position="88"/>
    </location>
</feature>
<evidence type="ECO:0000313" key="13">
    <source>
        <dbReference type="Proteomes" id="UP000032287"/>
    </source>
</evidence>
<dbReference type="RefSeq" id="WP_229099495.1">
    <property type="nucleotide sequence ID" value="NZ_CP012873.1"/>
</dbReference>
<evidence type="ECO:0000313" key="14">
    <source>
        <dbReference type="Proteomes" id="UP000244870"/>
    </source>
</evidence>
<feature type="transmembrane region" description="Helical" evidence="10">
    <location>
        <begin position="94"/>
        <end position="115"/>
    </location>
</feature>
<sequence length="126" mass="13502">MMTKLFWQRLMAVGIGGFFGGSLREAVALLVNVTNFPLSTLIINLTGTFLSAFLVVIWSKKVTLAQPVADFIMVGVLGAYTTYSTAILDMVKHGWLIGGVYIIVSVVGGVAVVYLGRYLAEKVVAA</sequence>
<name>A0A0D1LMA0_9LACO</name>
<dbReference type="EMBL" id="JWHU01000035">
    <property type="protein sequence ID" value="KIU19471.1"/>
    <property type="molecule type" value="Genomic_DNA"/>
</dbReference>
<keyword evidence="13" id="KW-1185">Reference proteome</keyword>
<evidence type="ECO:0000256" key="4">
    <source>
        <dbReference type="ARBA" id="ARBA00022989"/>
    </source>
</evidence>
<keyword evidence="2 10" id="KW-1003">Cell membrane</keyword>
<evidence type="ECO:0000256" key="5">
    <source>
        <dbReference type="ARBA" id="ARBA00023136"/>
    </source>
</evidence>
<evidence type="ECO:0000256" key="2">
    <source>
        <dbReference type="ARBA" id="ARBA00022475"/>
    </source>
</evidence>
<organism evidence="12 13">
    <name type="scientific">Weissella cibaria</name>
    <dbReference type="NCBI Taxonomy" id="137591"/>
    <lineage>
        <taxon>Bacteria</taxon>
        <taxon>Bacillati</taxon>
        <taxon>Bacillota</taxon>
        <taxon>Bacilli</taxon>
        <taxon>Lactobacillales</taxon>
        <taxon>Lactobacillaceae</taxon>
        <taxon>Weissella</taxon>
    </lineage>
</organism>
<evidence type="ECO:0000256" key="3">
    <source>
        <dbReference type="ARBA" id="ARBA00022692"/>
    </source>
</evidence>
<comment type="subcellular location">
    <subcellularLocation>
        <location evidence="1 10">Cell membrane</location>
        <topology evidence="1 10">Multi-pass membrane protein</topology>
    </subcellularLocation>
</comment>
<keyword evidence="3 10" id="KW-0812">Transmembrane</keyword>
<keyword evidence="6 10" id="KW-0407">Ion channel</keyword>
<dbReference type="STRING" id="137591.AO080_05480"/>
<evidence type="ECO:0000256" key="1">
    <source>
        <dbReference type="ARBA" id="ARBA00004651"/>
    </source>
</evidence>
<dbReference type="Proteomes" id="UP000032287">
    <property type="component" value="Unassembled WGS sequence"/>
</dbReference>
<feature type="transmembrane region" description="Helical" evidence="10">
    <location>
        <begin position="38"/>
        <end position="59"/>
    </location>
</feature>
<dbReference type="PANTHER" id="PTHR28259">
    <property type="entry name" value="FLUORIDE EXPORT PROTEIN 1-RELATED"/>
    <property type="match status" value="1"/>
</dbReference>
<dbReference type="Proteomes" id="UP000244870">
    <property type="component" value="Chromosome"/>
</dbReference>
<comment type="function">
    <text evidence="9 10">Fluoride-specific ion channel. Important for reducing fluoride concentration in the cell, thus reducing its toxicity.</text>
</comment>
<evidence type="ECO:0000313" key="12">
    <source>
        <dbReference type="EMBL" id="KIU19471.1"/>
    </source>
</evidence>
<dbReference type="PANTHER" id="PTHR28259:SF1">
    <property type="entry name" value="FLUORIDE EXPORT PROTEIN 1-RELATED"/>
    <property type="match status" value="1"/>
</dbReference>